<keyword evidence="3" id="KW-0813">Transport</keyword>
<feature type="transmembrane region" description="Helical" evidence="7">
    <location>
        <begin position="148"/>
        <end position="165"/>
    </location>
</feature>
<dbReference type="PANTHER" id="PTHR23514:SF3">
    <property type="entry name" value="BYPASS OF STOP CODON PROTEIN 6"/>
    <property type="match status" value="1"/>
</dbReference>
<keyword evidence="10" id="KW-1185">Reference proteome</keyword>
<comment type="subcellular location">
    <subcellularLocation>
        <location evidence="1">Endomembrane system</location>
        <topology evidence="1">Multi-pass membrane protein</topology>
    </subcellularLocation>
</comment>
<dbReference type="Pfam" id="PF07690">
    <property type="entry name" value="MFS_1"/>
    <property type="match status" value="1"/>
</dbReference>
<dbReference type="GO" id="GO:0022857">
    <property type="term" value="F:transmembrane transporter activity"/>
    <property type="evidence" value="ECO:0007669"/>
    <property type="project" value="InterPro"/>
</dbReference>
<feature type="transmembrane region" description="Helical" evidence="7">
    <location>
        <begin position="287"/>
        <end position="320"/>
    </location>
</feature>
<reference evidence="9 10" key="1">
    <citation type="submission" date="2015-08" db="EMBL/GenBank/DDBJ databases">
        <title>Draft Genome Sequence of Pseudoalteromonas porphyrae UCD-SED14.</title>
        <authorList>
            <person name="Coil D.A."/>
            <person name="Jospin G."/>
            <person name="Lee R.D."/>
            <person name="Eisen J.A."/>
        </authorList>
    </citation>
    <scope>NUCLEOTIDE SEQUENCE [LARGE SCALE GENOMIC DNA]</scope>
    <source>
        <strain evidence="9 10">UCD-SED14</strain>
    </source>
</reference>
<dbReference type="PATRIC" id="fig|187330.3.peg.28"/>
<dbReference type="GO" id="GO:0016020">
    <property type="term" value="C:membrane"/>
    <property type="evidence" value="ECO:0007669"/>
    <property type="project" value="InterPro"/>
</dbReference>
<comment type="caution">
    <text evidence="9">The sequence shown here is derived from an EMBL/GenBank/DDBJ whole genome shotgun (WGS) entry which is preliminary data.</text>
</comment>
<gene>
    <name evidence="9" type="ORF">ADS77_00140</name>
</gene>
<keyword evidence="4 7" id="KW-0812">Transmembrane</keyword>
<evidence type="ECO:0000313" key="10">
    <source>
        <dbReference type="Proteomes" id="UP000037848"/>
    </source>
</evidence>
<name>A0A0N1EXK3_9GAMM</name>
<evidence type="ECO:0000256" key="2">
    <source>
        <dbReference type="ARBA" id="ARBA00008335"/>
    </source>
</evidence>
<dbReference type="SUPFAM" id="SSF103473">
    <property type="entry name" value="MFS general substrate transporter"/>
    <property type="match status" value="1"/>
</dbReference>
<feature type="transmembrane region" description="Helical" evidence="7">
    <location>
        <begin position="54"/>
        <end position="74"/>
    </location>
</feature>
<evidence type="ECO:0000259" key="8">
    <source>
        <dbReference type="PROSITE" id="PS50850"/>
    </source>
</evidence>
<feature type="transmembrane region" description="Helical" evidence="7">
    <location>
        <begin position="105"/>
        <end position="128"/>
    </location>
</feature>
<evidence type="ECO:0000256" key="5">
    <source>
        <dbReference type="ARBA" id="ARBA00022989"/>
    </source>
</evidence>
<feature type="transmembrane region" description="Helical" evidence="7">
    <location>
        <begin position="372"/>
        <end position="393"/>
    </location>
</feature>
<dbReference type="RefSeq" id="WP_054452210.1">
    <property type="nucleotide sequence ID" value="NZ_LHPH01000001.1"/>
</dbReference>
<feature type="transmembrane region" description="Helical" evidence="7">
    <location>
        <begin position="217"/>
        <end position="238"/>
    </location>
</feature>
<dbReference type="InterPro" id="IPR005829">
    <property type="entry name" value="Sugar_transporter_CS"/>
</dbReference>
<sequence>MNKTHTLVSNTSLQHIRWLTYMMFFMFAMTSDAVGMIIPELIKEFNLTMTQASAFHYAPMALIALSGLFLGFLADSFGRKQTIMLGLLLFSISCFLFAVSSSFIIFVLLLCLIGLAIGLFKTGALALLGDISQSNNEHTKTMNKVEGFFGIGAIVGPALVSFLLTQQVSWTYLYVIAGIMCLILAVLAWRADYPPVVKTTAKPTSLATTMKMVKNPYALGFSLAIALYVATEVAIYVWMPTLLADYTGSWTLMATYALTIFFILRAAGRFIAVWLLNRFSWQSVMVWLSLGIAGCYIGTLIGGVNAAVLLLPLSGLFMSMVYPTLNSKGISCFAVQQHGAVAGVILFFTALSAALAPLFMGMISDMFGHVKYGFILATGFAILLFVAMLYNYFKDPSAQALHHINAQHD</sequence>
<dbReference type="OrthoDB" id="5858672at2"/>
<proteinExistence type="inferred from homology"/>
<feature type="transmembrane region" description="Helical" evidence="7">
    <location>
        <begin position="250"/>
        <end position="275"/>
    </location>
</feature>
<feature type="domain" description="Major facilitator superfamily (MFS) profile" evidence="8">
    <location>
        <begin position="16"/>
        <end position="399"/>
    </location>
</feature>
<accession>A0A0N1EXK3</accession>
<keyword evidence="6 7" id="KW-0472">Membrane</keyword>
<feature type="transmembrane region" description="Helical" evidence="7">
    <location>
        <begin position="81"/>
        <end position="99"/>
    </location>
</feature>
<evidence type="ECO:0000256" key="7">
    <source>
        <dbReference type="SAM" id="Phobius"/>
    </source>
</evidence>
<dbReference type="Proteomes" id="UP000037848">
    <property type="component" value="Unassembled WGS sequence"/>
</dbReference>
<dbReference type="InterPro" id="IPR020846">
    <property type="entry name" value="MFS_dom"/>
</dbReference>
<dbReference type="AlphaFoldDB" id="A0A0N1EXK3"/>
<evidence type="ECO:0000313" key="9">
    <source>
        <dbReference type="EMBL" id="KPH65392.1"/>
    </source>
</evidence>
<feature type="transmembrane region" description="Helical" evidence="7">
    <location>
        <begin position="21"/>
        <end position="42"/>
    </location>
</feature>
<dbReference type="GO" id="GO:0012505">
    <property type="term" value="C:endomembrane system"/>
    <property type="evidence" value="ECO:0007669"/>
    <property type="project" value="UniProtKB-SubCell"/>
</dbReference>
<dbReference type="Gene3D" id="1.20.1250.20">
    <property type="entry name" value="MFS general substrate transporter like domains"/>
    <property type="match status" value="2"/>
</dbReference>
<evidence type="ECO:0000256" key="1">
    <source>
        <dbReference type="ARBA" id="ARBA00004127"/>
    </source>
</evidence>
<comment type="similarity">
    <text evidence="2">Belongs to the major facilitator superfamily.</text>
</comment>
<keyword evidence="5 7" id="KW-1133">Transmembrane helix</keyword>
<feature type="transmembrane region" description="Helical" evidence="7">
    <location>
        <begin position="340"/>
        <end position="360"/>
    </location>
</feature>
<dbReference type="PANTHER" id="PTHR23514">
    <property type="entry name" value="BYPASS OF STOP CODON PROTEIN 6"/>
    <property type="match status" value="1"/>
</dbReference>
<evidence type="ECO:0000256" key="6">
    <source>
        <dbReference type="ARBA" id="ARBA00023136"/>
    </source>
</evidence>
<dbReference type="PROSITE" id="PS00216">
    <property type="entry name" value="SUGAR_TRANSPORT_1"/>
    <property type="match status" value="1"/>
</dbReference>
<evidence type="ECO:0000256" key="3">
    <source>
        <dbReference type="ARBA" id="ARBA00022448"/>
    </source>
</evidence>
<dbReference type="InterPro" id="IPR036259">
    <property type="entry name" value="MFS_trans_sf"/>
</dbReference>
<organism evidence="9 10">
    <name type="scientific">Pseudoalteromonas porphyrae</name>
    <dbReference type="NCBI Taxonomy" id="187330"/>
    <lineage>
        <taxon>Bacteria</taxon>
        <taxon>Pseudomonadati</taxon>
        <taxon>Pseudomonadota</taxon>
        <taxon>Gammaproteobacteria</taxon>
        <taxon>Alteromonadales</taxon>
        <taxon>Pseudoalteromonadaceae</taxon>
        <taxon>Pseudoalteromonas</taxon>
    </lineage>
</organism>
<evidence type="ECO:0000256" key="4">
    <source>
        <dbReference type="ARBA" id="ARBA00022692"/>
    </source>
</evidence>
<dbReference type="InterPro" id="IPR011701">
    <property type="entry name" value="MFS"/>
</dbReference>
<feature type="transmembrane region" description="Helical" evidence="7">
    <location>
        <begin position="171"/>
        <end position="189"/>
    </location>
</feature>
<protein>
    <submittedName>
        <fullName evidence="9">MFS transporter</fullName>
    </submittedName>
</protein>
<dbReference type="EMBL" id="LHPH01000001">
    <property type="protein sequence ID" value="KPH65392.1"/>
    <property type="molecule type" value="Genomic_DNA"/>
</dbReference>
<dbReference type="PROSITE" id="PS50850">
    <property type="entry name" value="MFS"/>
    <property type="match status" value="1"/>
</dbReference>
<dbReference type="InterPro" id="IPR051788">
    <property type="entry name" value="MFS_Transporter"/>
</dbReference>